<feature type="domain" description="ABC transmembrane type-1" evidence="9">
    <location>
        <begin position="73"/>
        <end position="279"/>
    </location>
</feature>
<dbReference type="InterPro" id="IPR035906">
    <property type="entry name" value="MetI-like_sf"/>
</dbReference>
<feature type="transmembrane region" description="Helical" evidence="8">
    <location>
        <begin position="79"/>
        <end position="97"/>
    </location>
</feature>
<evidence type="ECO:0000256" key="6">
    <source>
        <dbReference type="ARBA" id="ARBA00022989"/>
    </source>
</evidence>
<evidence type="ECO:0000313" key="11">
    <source>
        <dbReference type="Proteomes" id="UP001526426"/>
    </source>
</evidence>
<feature type="transmembrane region" description="Helical" evidence="8">
    <location>
        <begin position="20"/>
        <end position="44"/>
    </location>
</feature>
<organism evidence="10 11">
    <name type="scientific">Spirulina subsalsa FACHB-351</name>
    <dbReference type="NCBI Taxonomy" id="234711"/>
    <lineage>
        <taxon>Bacteria</taxon>
        <taxon>Bacillati</taxon>
        <taxon>Cyanobacteriota</taxon>
        <taxon>Cyanophyceae</taxon>
        <taxon>Spirulinales</taxon>
        <taxon>Spirulinaceae</taxon>
        <taxon>Spirulina</taxon>
    </lineage>
</organism>
<dbReference type="Gene3D" id="1.10.3720.10">
    <property type="entry name" value="MetI-like"/>
    <property type="match status" value="1"/>
</dbReference>
<evidence type="ECO:0000313" key="10">
    <source>
        <dbReference type="EMBL" id="MCW6036476.1"/>
    </source>
</evidence>
<comment type="subcellular location">
    <subcellularLocation>
        <location evidence="1 8">Cell membrane</location>
        <topology evidence="1 8">Multi-pass membrane protein</topology>
    </subcellularLocation>
</comment>
<evidence type="ECO:0000256" key="7">
    <source>
        <dbReference type="ARBA" id="ARBA00023136"/>
    </source>
</evidence>
<comment type="caution">
    <text evidence="10">The sequence shown here is derived from an EMBL/GenBank/DDBJ whole genome shotgun (WGS) entry which is preliminary data.</text>
</comment>
<keyword evidence="5 8" id="KW-0812">Transmembrane</keyword>
<dbReference type="PANTHER" id="PTHR42929">
    <property type="entry name" value="INNER MEMBRANE ABC TRANSPORTER PERMEASE PROTEIN YDCU-RELATED-RELATED"/>
    <property type="match status" value="1"/>
</dbReference>
<feature type="transmembrane region" description="Helical" evidence="8">
    <location>
        <begin position="159"/>
        <end position="181"/>
    </location>
</feature>
<dbReference type="Pfam" id="PF00528">
    <property type="entry name" value="BPD_transp_1"/>
    <property type="match status" value="1"/>
</dbReference>
<feature type="transmembrane region" description="Helical" evidence="8">
    <location>
        <begin position="202"/>
        <end position="224"/>
    </location>
</feature>
<dbReference type="Proteomes" id="UP001526426">
    <property type="component" value="Unassembled WGS sequence"/>
</dbReference>
<keyword evidence="4" id="KW-1003">Cell membrane</keyword>
<dbReference type="EMBL" id="JAIHOM010000037">
    <property type="protein sequence ID" value="MCW6036476.1"/>
    <property type="molecule type" value="Genomic_DNA"/>
</dbReference>
<dbReference type="InterPro" id="IPR000515">
    <property type="entry name" value="MetI-like"/>
</dbReference>
<evidence type="ECO:0000256" key="5">
    <source>
        <dbReference type="ARBA" id="ARBA00022692"/>
    </source>
</evidence>
<feature type="transmembrane region" description="Helical" evidence="8">
    <location>
        <begin position="109"/>
        <end position="131"/>
    </location>
</feature>
<feature type="transmembrane region" description="Helical" evidence="8">
    <location>
        <begin position="258"/>
        <end position="280"/>
    </location>
</feature>
<gene>
    <name evidence="10" type="ORF">K4A83_09375</name>
</gene>
<dbReference type="PROSITE" id="PS50928">
    <property type="entry name" value="ABC_TM1"/>
    <property type="match status" value="1"/>
</dbReference>
<dbReference type="SUPFAM" id="SSF161098">
    <property type="entry name" value="MetI-like"/>
    <property type="match status" value="1"/>
</dbReference>
<dbReference type="CDD" id="cd06261">
    <property type="entry name" value="TM_PBP2"/>
    <property type="match status" value="1"/>
</dbReference>
<evidence type="ECO:0000259" key="9">
    <source>
        <dbReference type="PROSITE" id="PS50928"/>
    </source>
</evidence>
<evidence type="ECO:0000256" key="2">
    <source>
        <dbReference type="ARBA" id="ARBA00007069"/>
    </source>
</evidence>
<keyword evidence="7 8" id="KW-0472">Membrane</keyword>
<dbReference type="PANTHER" id="PTHR42929:SF1">
    <property type="entry name" value="INNER MEMBRANE ABC TRANSPORTER PERMEASE PROTEIN YDCU-RELATED"/>
    <property type="match status" value="1"/>
</dbReference>
<accession>A0ABT3L4P1</accession>
<keyword evidence="3 8" id="KW-0813">Transport</keyword>
<evidence type="ECO:0000256" key="3">
    <source>
        <dbReference type="ARBA" id="ARBA00022448"/>
    </source>
</evidence>
<protein>
    <submittedName>
        <fullName evidence="10">ABC transporter permease</fullName>
    </submittedName>
</protein>
<evidence type="ECO:0000256" key="4">
    <source>
        <dbReference type="ARBA" id="ARBA00022475"/>
    </source>
</evidence>
<keyword evidence="11" id="KW-1185">Reference proteome</keyword>
<keyword evidence="6 8" id="KW-1133">Transmembrane helix</keyword>
<comment type="similarity">
    <text evidence="2">Belongs to the binding-protein-dependent transport system permease family. CysTW subfamily.</text>
</comment>
<reference evidence="10 11" key="1">
    <citation type="submission" date="2021-08" db="EMBL/GenBank/DDBJ databases">
        <title>Draft genome sequence of Spirulina subsalsa with high tolerance to salinity and hype-accumulation of phycocyanin.</title>
        <authorList>
            <person name="Pei H."/>
            <person name="Jiang L."/>
        </authorList>
    </citation>
    <scope>NUCLEOTIDE SEQUENCE [LARGE SCALE GENOMIC DNA]</scope>
    <source>
        <strain evidence="10 11">FACHB-351</strain>
    </source>
</reference>
<evidence type="ECO:0000256" key="1">
    <source>
        <dbReference type="ARBA" id="ARBA00004651"/>
    </source>
</evidence>
<name>A0ABT3L4P1_9CYAN</name>
<proteinExistence type="inferred from homology"/>
<dbReference type="RefSeq" id="WP_265264248.1">
    <property type="nucleotide sequence ID" value="NZ_JAIHOM010000037.1"/>
</dbReference>
<evidence type="ECO:0000256" key="8">
    <source>
        <dbReference type="RuleBase" id="RU363032"/>
    </source>
</evidence>
<sequence>MTHPSPSQTLRQKINLSILLFPATFWLILFFLLPLLIVLLYSFLERGTYGGVSWVFTLENYQRLINPIYWGVLTRSLNLAFLTTTICLLVGYPLAFFIATRPPRWQNTLLLLIIIPFWTNFLIRIYAWIIILRNEGVINTLLQSLNLINQPLDLLFNSFAVSIGLVYGYLPFMVLPLYATLEKFDFSLIEASHDLGANDLKTLIRVVLPLTLRGIVAGSLLVFIPAVGEFITPDILGGAKSIMIGNLVQNQFLGARNWPFGSVLSIVMMAIVLVPILIYFRNSENSNQF</sequence>